<feature type="region of interest" description="Disordered" evidence="7">
    <location>
        <begin position="1"/>
        <end position="45"/>
    </location>
</feature>
<evidence type="ECO:0000256" key="5">
    <source>
        <dbReference type="RuleBase" id="RU000639"/>
    </source>
</evidence>
<dbReference type="InterPro" id="IPR009012">
    <property type="entry name" value="GrpE_head"/>
</dbReference>
<evidence type="ECO:0000256" key="1">
    <source>
        <dbReference type="ARBA" id="ARBA00009054"/>
    </source>
</evidence>
<evidence type="ECO:0000313" key="8">
    <source>
        <dbReference type="EMBL" id="GGB66922.1"/>
    </source>
</evidence>
<reference evidence="9" key="1">
    <citation type="journal article" date="2019" name="Int. J. Syst. Evol. Microbiol.">
        <title>The Global Catalogue of Microorganisms (GCM) 10K type strain sequencing project: providing services to taxonomists for standard genome sequencing and annotation.</title>
        <authorList>
            <consortium name="The Broad Institute Genomics Platform"/>
            <consortium name="The Broad Institute Genome Sequencing Center for Infectious Disease"/>
            <person name="Wu L."/>
            <person name="Ma J."/>
        </authorList>
    </citation>
    <scope>NUCLEOTIDE SEQUENCE [LARGE SCALE GENOMIC DNA]</scope>
    <source>
        <strain evidence="9">CGMCC 1.12851</strain>
    </source>
</reference>
<keyword evidence="9" id="KW-1185">Reference proteome</keyword>
<dbReference type="Proteomes" id="UP000614261">
    <property type="component" value="Unassembled WGS sequence"/>
</dbReference>
<feature type="compositionally biased region" description="Basic and acidic residues" evidence="7">
    <location>
        <begin position="1"/>
        <end position="23"/>
    </location>
</feature>
<dbReference type="Pfam" id="PF01025">
    <property type="entry name" value="GrpE"/>
    <property type="match status" value="1"/>
</dbReference>
<dbReference type="NCBIfam" id="NF010738">
    <property type="entry name" value="PRK14140.1"/>
    <property type="match status" value="1"/>
</dbReference>
<evidence type="ECO:0000256" key="2">
    <source>
        <dbReference type="ARBA" id="ARBA00023016"/>
    </source>
</evidence>
<proteinExistence type="inferred from homology"/>
<dbReference type="Gene3D" id="2.30.22.10">
    <property type="entry name" value="Head domain of nucleotide exchange factor GrpE"/>
    <property type="match status" value="1"/>
</dbReference>
<keyword evidence="2 4" id="KW-0346">Stress response</keyword>
<dbReference type="PRINTS" id="PR00773">
    <property type="entry name" value="GRPEPROTEIN"/>
</dbReference>
<feature type="compositionally biased region" description="Basic and acidic residues" evidence="7">
    <location>
        <begin position="36"/>
        <end position="45"/>
    </location>
</feature>
<dbReference type="PANTHER" id="PTHR21237:SF23">
    <property type="entry name" value="GRPE PROTEIN HOMOLOG, MITOCHONDRIAL"/>
    <property type="match status" value="1"/>
</dbReference>
<comment type="subcellular location">
    <subcellularLocation>
        <location evidence="4">Cytoplasm</location>
    </subcellularLocation>
</comment>
<dbReference type="InterPro" id="IPR013805">
    <property type="entry name" value="GrpE_CC"/>
</dbReference>
<organism evidence="8 9">
    <name type="scientific">Blastomonas aquatica</name>
    <dbReference type="NCBI Taxonomy" id="1510276"/>
    <lineage>
        <taxon>Bacteria</taxon>
        <taxon>Pseudomonadati</taxon>
        <taxon>Pseudomonadota</taxon>
        <taxon>Alphaproteobacteria</taxon>
        <taxon>Sphingomonadales</taxon>
        <taxon>Sphingomonadaceae</taxon>
        <taxon>Blastomonas</taxon>
    </lineage>
</organism>
<evidence type="ECO:0000256" key="4">
    <source>
        <dbReference type="HAMAP-Rule" id="MF_01151"/>
    </source>
</evidence>
<evidence type="ECO:0000256" key="7">
    <source>
        <dbReference type="SAM" id="MobiDB-lite"/>
    </source>
</evidence>
<accession>A0ABQ1JIM0</accession>
<name>A0ABQ1JIM0_9SPHN</name>
<evidence type="ECO:0000313" key="9">
    <source>
        <dbReference type="Proteomes" id="UP000614261"/>
    </source>
</evidence>
<dbReference type="InterPro" id="IPR000740">
    <property type="entry name" value="GrpE"/>
</dbReference>
<dbReference type="EMBL" id="BMGD01000003">
    <property type="protein sequence ID" value="GGB66922.1"/>
    <property type="molecule type" value="Genomic_DNA"/>
</dbReference>
<keyword evidence="3 4" id="KW-0143">Chaperone</keyword>
<dbReference type="SUPFAM" id="SSF51064">
    <property type="entry name" value="Head domain of nucleotide exchange factor GrpE"/>
    <property type="match status" value="1"/>
</dbReference>
<dbReference type="Gene3D" id="3.90.20.20">
    <property type="match status" value="1"/>
</dbReference>
<dbReference type="HAMAP" id="MF_01151">
    <property type="entry name" value="GrpE"/>
    <property type="match status" value="1"/>
</dbReference>
<protein>
    <recommendedName>
        <fullName evidence="4 5">Protein GrpE</fullName>
    </recommendedName>
    <alternativeName>
        <fullName evidence="4">HSP-70 cofactor</fullName>
    </alternativeName>
</protein>
<sequence>MNQDETVKQDDSTPNADDHRSLDQEAAAELEGVPESLKDQGDDHSALEERIAALETQLAEAKQDVLYARADTQNVRRRLEKDAQDARAYAATGFARDILSVSDNLARALQLIPEDLREDEKWKGLVVGLEATGRELDNVFSKHSITRIAAMGMPLDPNQHQAMIEIPNGDAEPGTVVQELQAGYMIKDRLLRPALVAVAKKPD</sequence>
<dbReference type="PROSITE" id="PS01071">
    <property type="entry name" value="GRPE"/>
    <property type="match status" value="1"/>
</dbReference>
<comment type="caution">
    <text evidence="8">The sequence shown here is derived from an EMBL/GenBank/DDBJ whole genome shotgun (WGS) entry which is preliminary data.</text>
</comment>
<dbReference type="PANTHER" id="PTHR21237">
    <property type="entry name" value="GRPE PROTEIN"/>
    <property type="match status" value="1"/>
</dbReference>
<evidence type="ECO:0000256" key="6">
    <source>
        <dbReference type="RuleBase" id="RU004478"/>
    </source>
</evidence>
<dbReference type="CDD" id="cd00446">
    <property type="entry name" value="GrpE"/>
    <property type="match status" value="1"/>
</dbReference>
<comment type="similarity">
    <text evidence="1 4 6">Belongs to the GrpE family.</text>
</comment>
<comment type="subunit">
    <text evidence="4">Homodimer.</text>
</comment>
<evidence type="ECO:0000256" key="3">
    <source>
        <dbReference type="ARBA" id="ARBA00023186"/>
    </source>
</evidence>
<comment type="function">
    <text evidence="4 5">Participates actively in the response to hyperosmotic and heat shock by preventing the aggregation of stress-denatured proteins, in association with DnaK and GrpE. It is the nucleotide exchange factor for DnaK and may function as a thermosensor. Unfolded proteins bind initially to DnaJ; upon interaction with the DnaJ-bound protein, DnaK hydrolyzes its bound ATP, resulting in the formation of a stable complex. GrpE releases ADP from DnaK; ATP binding to DnaK triggers the release of the substrate protein, thus completing the reaction cycle. Several rounds of ATP-dependent interactions between DnaJ, DnaK and GrpE are required for fully efficient folding.</text>
</comment>
<dbReference type="SUPFAM" id="SSF58014">
    <property type="entry name" value="Coiled-coil domain of nucleotide exchange factor GrpE"/>
    <property type="match status" value="1"/>
</dbReference>
<keyword evidence="4" id="KW-0963">Cytoplasm</keyword>
<gene>
    <name evidence="4 8" type="primary">grpE</name>
    <name evidence="8" type="ORF">GCM10010833_22660</name>
</gene>